<evidence type="ECO:0000256" key="1">
    <source>
        <dbReference type="ARBA" id="ARBA00008779"/>
    </source>
</evidence>
<dbReference type="GO" id="GO:0005737">
    <property type="term" value="C:cytoplasm"/>
    <property type="evidence" value="ECO:0007669"/>
    <property type="project" value="TreeGrafter"/>
</dbReference>
<dbReference type="PANTHER" id="PTHR45953:SF1">
    <property type="entry name" value="IDURONATE 2-SULFATASE"/>
    <property type="match status" value="1"/>
</dbReference>
<name>A0A2U2B8U4_9BACT</name>
<dbReference type="Pfam" id="PF00884">
    <property type="entry name" value="Sulfatase"/>
    <property type="match status" value="1"/>
</dbReference>
<accession>A0A2U2B8U4</accession>
<dbReference type="SUPFAM" id="SSF53649">
    <property type="entry name" value="Alkaline phosphatase-like"/>
    <property type="match status" value="1"/>
</dbReference>
<keyword evidence="6" id="KW-1185">Reference proteome</keyword>
<evidence type="ECO:0000256" key="2">
    <source>
        <dbReference type="ARBA" id="ARBA00022723"/>
    </source>
</evidence>
<evidence type="ECO:0000313" key="5">
    <source>
        <dbReference type="EMBL" id="PWD99490.1"/>
    </source>
</evidence>
<comment type="caution">
    <text evidence="5">The sequence shown here is derived from an EMBL/GenBank/DDBJ whole genome shotgun (WGS) entry which is preliminary data.</text>
</comment>
<gene>
    <name evidence="5" type="ORF">DDZ16_10830</name>
</gene>
<dbReference type="OrthoDB" id="9762324at2"/>
<dbReference type="PROSITE" id="PS00523">
    <property type="entry name" value="SULFATASE_1"/>
    <property type="match status" value="1"/>
</dbReference>
<dbReference type="InterPro" id="IPR000917">
    <property type="entry name" value="Sulfatase_N"/>
</dbReference>
<keyword evidence="2" id="KW-0479">Metal-binding</keyword>
<organism evidence="5 6">
    <name type="scientific">Marinilabilia rubra</name>
    <dbReference type="NCBI Taxonomy" id="2162893"/>
    <lineage>
        <taxon>Bacteria</taxon>
        <taxon>Pseudomonadati</taxon>
        <taxon>Bacteroidota</taxon>
        <taxon>Bacteroidia</taxon>
        <taxon>Marinilabiliales</taxon>
        <taxon>Marinilabiliaceae</taxon>
        <taxon>Marinilabilia</taxon>
    </lineage>
</organism>
<dbReference type="AlphaFoldDB" id="A0A2U2B8U4"/>
<sequence length="538" mass="61776">MGSYSEAQVDEVIERKFQKVYGKVSEDSVYSGDLNFLLITSDQHHWLAMGYNNPDIQTPNLDRLGKSGIIFDRAYCPNPTCTPTRASLITGMMPSQHGAYVLGTKLPEDVNTVGDEFSEVGYQTALIGKAHFQPFEGTAEFPSLEAYPILQDLDFWKDFTGPFYGFEHIELARNHGDEPHVGQHYVLWMEEKLKSEGKDLKSWEKWFRKPTGISEAQYGKWNLPEEYHLNTWIAERTNHQLEEYARKKKSFFMWASFFDPHPPYLVSGEWAEMYDPKKMNVPEIKEGELEDMPPLFQKTQEQNPDFGQFKDSELWSAGLGSHVKRSREEKAKDMALYYGMVSFMDYEIGKILDKLDELGLTEKTVVVFTSDHGNVYGHHGLIKKGPFMYEDLVKVPMIVSCPGTVPQGNRSQSLQSLIDIAPTFLSLAGIDVPRSMTGVDQKSVWKGDIETLRDNVIVENRQQPYSLYQKQLITKRYKITTYMNHGYGELFDLKSDPGELINLWNNPDYFKIKMDLLLNLIQSEMEQEPLKVDRTAPA</sequence>
<proteinExistence type="inferred from homology"/>
<dbReference type="GO" id="GO:0008484">
    <property type="term" value="F:sulfuric ester hydrolase activity"/>
    <property type="evidence" value="ECO:0007669"/>
    <property type="project" value="TreeGrafter"/>
</dbReference>
<evidence type="ECO:0000259" key="4">
    <source>
        <dbReference type="Pfam" id="PF00884"/>
    </source>
</evidence>
<dbReference type="Proteomes" id="UP000244956">
    <property type="component" value="Unassembled WGS sequence"/>
</dbReference>
<keyword evidence="3" id="KW-0378">Hydrolase</keyword>
<dbReference type="GO" id="GO:0046872">
    <property type="term" value="F:metal ion binding"/>
    <property type="evidence" value="ECO:0007669"/>
    <property type="project" value="UniProtKB-KW"/>
</dbReference>
<feature type="domain" description="Sulfatase N-terminal" evidence="4">
    <location>
        <begin position="35"/>
        <end position="430"/>
    </location>
</feature>
<comment type="similarity">
    <text evidence="1">Belongs to the sulfatase family.</text>
</comment>
<dbReference type="PANTHER" id="PTHR45953">
    <property type="entry name" value="IDURONATE 2-SULFATASE"/>
    <property type="match status" value="1"/>
</dbReference>
<evidence type="ECO:0000256" key="3">
    <source>
        <dbReference type="ARBA" id="ARBA00022801"/>
    </source>
</evidence>
<protein>
    <submittedName>
        <fullName evidence="5">Sulfatase</fullName>
    </submittedName>
</protein>
<evidence type="ECO:0000313" key="6">
    <source>
        <dbReference type="Proteomes" id="UP000244956"/>
    </source>
</evidence>
<dbReference type="Gene3D" id="3.40.720.10">
    <property type="entry name" value="Alkaline Phosphatase, subunit A"/>
    <property type="match status" value="1"/>
</dbReference>
<dbReference type="InterPro" id="IPR017850">
    <property type="entry name" value="Alkaline_phosphatase_core_sf"/>
</dbReference>
<dbReference type="InterPro" id="IPR024607">
    <property type="entry name" value="Sulfatase_CS"/>
</dbReference>
<dbReference type="EMBL" id="QEWP01000007">
    <property type="protein sequence ID" value="PWD99490.1"/>
    <property type="molecule type" value="Genomic_DNA"/>
</dbReference>
<reference evidence="5 6" key="1">
    <citation type="submission" date="2018-05" db="EMBL/GenBank/DDBJ databases">
        <title>Marinilabilia rubrum sp. nov., isolated from saltern sediment.</title>
        <authorList>
            <person name="Zhang R."/>
        </authorList>
    </citation>
    <scope>NUCLEOTIDE SEQUENCE [LARGE SCALE GENOMIC DNA]</scope>
    <source>
        <strain evidence="5 6">WTE16</strain>
    </source>
</reference>